<keyword evidence="2" id="KW-0645">Protease</keyword>
<gene>
    <name evidence="8" type="ORF">METZ01_LOCUS304896</name>
</gene>
<evidence type="ECO:0000256" key="4">
    <source>
        <dbReference type="ARBA" id="ARBA00022801"/>
    </source>
</evidence>
<evidence type="ECO:0000313" key="8">
    <source>
        <dbReference type="EMBL" id="SVC52042.1"/>
    </source>
</evidence>
<dbReference type="SUPFAM" id="SSF63411">
    <property type="entry name" value="LuxS/MPP-like metallohydrolase"/>
    <property type="match status" value="1"/>
</dbReference>
<evidence type="ECO:0000256" key="1">
    <source>
        <dbReference type="ARBA" id="ARBA00007261"/>
    </source>
</evidence>
<protein>
    <recommendedName>
        <fullName evidence="7">Peptidase M16 N-terminal domain-containing protein</fullName>
    </recommendedName>
</protein>
<name>A0A382MX27_9ZZZZ</name>
<feature type="non-terminal residue" evidence="8">
    <location>
        <position position="173"/>
    </location>
</feature>
<dbReference type="GO" id="GO:0006508">
    <property type="term" value="P:proteolysis"/>
    <property type="evidence" value="ECO:0007669"/>
    <property type="project" value="UniProtKB-KW"/>
</dbReference>
<comment type="similarity">
    <text evidence="1">Belongs to the peptidase M16 family.</text>
</comment>
<keyword evidence="5" id="KW-0862">Zinc</keyword>
<dbReference type="PANTHER" id="PTHR43690">
    <property type="entry name" value="NARDILYSIN"/>
    <property type="match status" value="1"/>
</dbReference>
<dbReference type="PROSITE" id="PS00143">
    <property type="entry name" value="INSULINASE"/>
    <property type="match status" value="1"/>
</dbReference>
<sequence>VNRIWMKLNICLVALVLFFLFVITAEAVKGDKRETKTFSLKNGLDILLISDPDVHRSAAALSVGVGHLHDPPEKQGLAHYLEHMLFLGTKKYPEVGSFKKFLDEHSGGSNAYTGGDITNYFFQVSHDGFGIALDRFSDFFKAPLFEKKYSEREVKAVNNEHQKNKLNDGWRGN</sequence>
<dbReference type="InterPro" id="IPR011249">
    <property type="entry name" value="Metalloenz_LuxS/M16"/>
</dbReference>
<evidence type="ECO:0000256" key="5">
    <source>
        <dbReference type="ARBA" id="ARBA00022833"/>
    </source>
</evidence>
<dbReference type="AlphaFoldDB" id="A0A382MX27"/>
<feature type="non-terminal residue" evidence="8">
    <location>
        <position position="1"/>
    </location>
</feature>
<dbReference type="InterPro" id="IPR050626">
    <property type="entry name" value="Peptidase_M16"/>
</dbReference>
<keyword evidence="6" id="KW-0482">Metalloprotease</keyword>
<accession>A0A382MX27</accession>
<keyword evidence="3" id="KW-0479">Metal-binding</keyword>
<keyword evidence="4" id="KW-0378">Hydrolase</keyword>
<dbReference type="PANTHER" id="PTHR43690:SF18">
    <property type="entry name" value="INSULIN-DEGRADING ENZYME-RELATED"/>
    <property type="match status" value="1"/>
</dbReference>
<dbReference type="Gene3D" id="3.30.830.10">
    <property type="entry name" value="Metalloenzyme, LuxS/M16 peptidase-like"/>
    <property type="match status" value="1"/>
</dbReference>
<feature type="domain" description="Peptidase M16 N-terminal" evidence="7">
    <location>
        <begin position="46"/>
        <end position="167"/>
    </location>
</feature>
<evidence type="ECO:0000256" key="3">
    <source>
        <dbReference type="ARBA" id="ARBA00022723"/>
    </source>
</evidence>
<dbReference type="Pfam" id="PF00675">
    <property type="entry name" value="Peptidase_M16"/>
    <property type="match status" value="1"/>
</dbReference>
<dbReference type="GO" id="GO:0046872">
    <property type="term" value="F:metal ion binding"/>
    <property type="evidence" value="ECO:0007669"/>
    <property type="project" value="UniProtKB-KW"/>
</dbReference>
<evidence type="ECO:0000256" key="6">
    <source>
        <dbReference type="ARBA" id="ARBA00023049"/>
    </source>
</evidence>
<dbReference type="EMBL" id="UINC01095724">
    <property type="protein sequence ID" value="SVC52042.1"/>
    <property type="molecule type" value="Genomic_DNA"/>
</dbReference>
<proteinExistence type="inferred from homology"/>
<dbReference type="InterPro" id="IPR001431">
    <property type="entry name" value="Pept_M16_Zn_BS"/>
</dbReference>
<dbReference type="InterPro" id="IPR011765">
    <property type="entry name" value="Pept_M16_N"/>
</dbReference>
<organism evidence="8">
    <name type="scientific">marine metagenome</name>
    <dbReference type="NCBI Taxonomy" id="408172"/>
    <lineage>
        <taxon>unclassified sequences</taxon>
        <taxon>metagenomes</taxon>
        <taxon>ecological metagenomes</taxon>
    </lineage>
</organism>
<dbReference type="GO" id="GO:0004222">
    <property type="term" value="F:metalloendopeptidase activity"/>
    <property type="evidence" value="ECO:0007669"/>
    <property type="project" value="InterPro"/>
</dbReference>
<evidence type="ECO:0000259" key="7">
    <source>
        <dbReference type="Pfam" id="PF00675"/>
    </source>
</evidence>
<reference evidence="8" key="1">
    <citation type="submission" date="2018-05" db="EMBL/GenBank/DDBJ databases">
        <authorList>
            <person name="Lanie J.A."/>
            <person name="Ng W.-L."/>
            <person name="Kazmierczak K.M."/>
            <person name="Andrzejewski T.M."/>
            <person name="Davidsen T.M."/>
            <person name="Wayne K.J."/>
            <person name="Tettelin H."/>
            <person name="Glass J.I."/>
            <person name="Rusch D."/>
            <person name="Podicherti R."/>
            <person name="Tsui H.-C.T."/>
            <person name="Winkler M.E."/>
        </authorList>
    </citation>
    <scope>NUCLEOTIDE SEQUENCE</scope>
</reference>
<evidence type="ECO:0000256" key="2">
    <source>
        <dbReference type="ARBA" id="ARBA00022670"/>
    </source>
</evidence>